<organism evidence="3 4">
    <name type="scientific">Microthlaspi erraticum</name>
    <dbReference type="NCBI Taxonomy" id="1685480"/>
    <lineage>
        <taxon>Eukaryota</taxon>
        <taxon>Viridiplantae</taxon>
        <taxon>Streptophyta</taxon>
        <taxon>Embryophyta</taxon>
        <taxon>Tracheophyta</taxon>
        <taxon>Spermatophyta</taxon>
        <taxon>Magnoliopsida</taxon>
        <taxon>eudicotyledons</taxon>
        <taxon>Gunneridae</taxon>
        <taxon>Pentapetalae</taxon>
        <taxon>rosids</taxon>
        <taxon>malvids</taxon>
        <taxon>Brassicales</taxon>
        <taxon>Brassicaceae</taxon>
        <taxon>Coluteocarpeae</taxon>
        <taxon>Microthlaspi</taxon>
    </lineage>
</organism>
<name>A0A6D2L0H7_9BRAS</name>
<dbReference type="Proteomes" id="UP000467841">
    <property type="component" value="Unassembled WGS sequence"/>
</dbReference>
<dbReference type="PANTHER" id="PTHR33223">
    <property type="entry name" value="CCHC-TYPE DOMAIN-CONTAINING PROTEIN"/>
    <property type="match status" value="1"/>
</dbReference>
<comment type="caution">
    <text evidence="3">The sequence shown here is derived from an EMBL/GenBank/DDBJ whole genome shotgun (WGS) entry which is preliminary data.</text>
</comment>
<evidence type="ECO:0000313" key="4">
    <source>
        <dbReference type="Proteomes" id="UP000467841"/>
    </source>
</evidence>
<evidence type="ECO:0000259" key="2">
    <source>
        <dbReference type="Pfam" id="PF03732"/>
    </source>
</evidence>
<dbReference type="PANTHER" id="PTHR33223:SF6">
    <property type="entry name" value="CCHC-TYPE DOMAIN-CONTAINING PROTEIN"/>
    <property type="match status" value="1"/>
</dbReference>
<dbReference type="InterPro" id="IPR005162">
    <property type="entry name" value="Retrotrans_gag_dom"/>
</dbReference>
<dbReference type="OrthoDB" id="1113737at2759"/>
<feature type="compositionally biased region" description="Basic and acidic residues" evidence="1">
    <location>
        <begin position="264"/>
        <end position="277"/>
    </location>
</feature>
<dbReference type="EMBL" id="CACVBM020001518">
    <property type="protein sequence ID" value="CAA7053018.1"/>
    <property type="molecule type" value="Genomic_DNA"/>
</dbReference>
<gene>
    <name evidence="3" type="ORF">MERR_LOCUS40253</name>
</gene>
<sequence length="476" mass="53314">MSSIKDQQIVSSTDSSRKRHRDERRQDPEVAKLRRNLDAISSKVHDAISSSPEIAKILAETKRSPFTRRIAAIPLKDQTALRLQFYNNGDDPRNWLRNFEMAMRRQNMPPEEQDANYCQVFIEHMNKDATSWFSNLPAETIDNFDDLSTAFMKHFGMFMSKGSTNLFTMAQGKDESLRKFVERFKTAAAEHSDIPDAIGIKAFENGLWFESKLKESLMLDEPATLQDALHRSQKYVCVEESKAHHSKIHGMTKESSRHASSRQDSSHQESSRQENKRRPLRSLSQQAATSPNGANSMDEPIILQKNVGTDDAEKNAPASLPHQDDLPPPPPVPDVEAPVTTAALTAAMQGFTAQIASQFAQMQAQQQKYNDTKPSHPSRQWQKHHLQHVVTFKLISNLRQCYLIDNIRPDDKSSAKRVRKKGAKAALILEASGPDPISAFAFSSLEELPPANEVSISIPAKVGQTCFVPSISASLS</sequence>
<protein>
    <recommendedName>
        <fullName evidence="2">Retrotransposon gag domain-containing protein</fullName>
    </recommendedName>
</protein>
<feature type="compositionally biased region" description="Basic and acidic residues" evidence="1">
    <location>
        <begin position="23"/>
        <end position="32"/>
    </location>
</feature>
<evidence type="ECO:0000313" key="3">
    <source>
        <dbReference type="EMBL" id="CAA7053018.1"/>
    </source>
</evidence>
<accession>A0A6D2L0H7</accession>
<feature type="region of interest" description="Disordered" evidence="1">
    <location>
        <begin position="1"/>
        <end position="32"/>
    </location>
</feature>
<dbReference type="Pfam" id="PF03732">
    <property type="entry name" value="Retrotrans_gag"/>
    <property type="match status" value="1"/>
</dbReference>
<feature type="compositionally biased region" description="Polar residues" evidence="1">
    <location>
        <begin position="1"/>
        <end position="14"/>
    </location>
</feature>
<feature type="domain" description="Retrotransposon gag" evidence="2">
    <location>
        <begin position="120"/>
        <end position="208"/>
    </location>
</feature>
<feature type="region of interest" description="Disordered" evidence="1">
    <location>
        <begin position="240"/>
        <end position="336"/>
    </location>
</feature>
<dbReference type="AlphaFoldDB" id="A0A6D2L0H7"/>
<keyword evidence="4" id="KW-1185">Reference proteome</keyword>
<proteinExistence type="predicted"/>
<evidence type="ECO:0000256" key="1">
    <source>
        <dbReference type="SAM" id="MobiDB-lite"/>
    </source>
</evidence>
<feature type="compositionally biased region" description="Polar residues" evidence="1">
    <location>
        <begin position="282"/>
        <end position="295"/>
    </location>
</feature>
<reference evidence="3" key="1">
    <citation type="submission" date="2020-01" db="EMBL/GenBank/DDBJ databases">
        <authorList>
            <person name="Mishra B."/>
        </authorList>
    </citation>
    <scope>NUCLEOTIDE SEQUENCE [LARGE SCALE GENOMIC DNA]</scope>
</reference>